<accession>A0A4C1W233</accession>
<dbReference type="EMBL" id="BGZK01000464">
    <property type="protein sequence ID" value="GBP45121.1"/>
    <property type="molecule type" value="Genomic_DNA"/>
</dbReference>
<sequence length="142" mass="16466">MKKHPNSIFDWNTINGRSVCVRSTASGQCWKSKRYFRSPAERLISSAVASGGHRVRSKQLEHWCTNDRSRQGVTHHEARSSLRNDHCYVNTRGKCGKVVLVVRPTQFDCRRSKNEIPNSMLCNTYRTRKRGVKVGTERVRYR</sequence>
<name>A0A4C1W233_EUMVA</name>
<gene>
    <name evidence="1" type="ORF">EVAR_33226_1</name>
</gene>
<dbReference type="AlphaFoldDB" id="A0A4C1W233"/>
<proteinExistence type="predicted"/>
<keyword evidence="2" id="KW-1185">Reference proteome</keyword>
<evidence type="ECO:0000313" key="1">
    <source>
        <dbReference type="EMBL" id="GBP45121.1"/>
    </source>
</evidence>
<reference evidence="1 2" key="1">
    <citation type="journal article" date="2019" name="Commun. Biol.">
        <title>The bagworm genome reveals a unique fibroin gene that provides high tensile strength.</title>
        <authorList>
            <person name="Kono N."/>
            <person name="Nakamura H."/>
            <person name="Ohtoshi R."/>
            <person name="Tomita M."/>
            <person name="Numata K."/>
            <person name="Arakawa K."/>
        </authorList>
    </citation>
    <scope>NUCLEOTIDE SEQUENCE [LARGE SCALE GENOMIC DNA]</scope>
</reference>
<dbReference type="Proteomes" id="UP000299102">
    <property type="component" value="Unassembled WGS sequence"/>
</dbReference>
<protein>
    <submittedName>
        <fullName evidence="1">Uncharacterized protein</fullName>
    </submittedName>
</protein>
<organism evidence="1 2">
    <name type="scientific">Eumeta variegata</name>
    <name type="common">Bagworm moth</name>
    <name type="synonym">Eumeta japonica</name>
    <dbReference type="NCBI Taxonomy" id="151549"/>
    <lineage>
        <taxon>Eukaryota</taxon>
        <taxon>Metazoa</taxon>
        <taxon>Ecdysozoa</taxon>
        <taxon>Arthropoda</taxon>
        <taxon>Hexapoda</taxon>
        <taxon>Insecta</taxon>
        <taxon>Pterygota</taxon>
        <taxon>Neoptera</taxon>
        <taxon>Endopterygota</taxon>
        <taxon>Lepidoptera</taxon>
        <taxon>Glossata</taxon>
        <taxon>Ditrysia</taxon>
        <taxon>Tineoidea</taxon>
        <taxon>Psychidae</taxon>
        <taxon>Oiketicinae</taxon>
        <taxon>Eumeta</taxon>
    </lineage>
</organism>
<evidence type="ECO:0000313" key="2">
    <source>
        <dbReference type="Proteomes" id="UP000299102"/>
    </source>
</evidence>
<comment type="caution">
    <text evidence="1">The sequence shown here is derived from an EMBL/GenBank/DDBJ whole genome shotgun (WGS) entry which is preliminary data.</text>
</comment>